<organism evidence="4 5">
    <name type="scientific">Streptomyces polygonati</name>
    <dbReference type="NCBI Taxonomy" id="1617087"/>
    <lineage>
        <taxon>Bacteria</taxon>
        <taxon>Bacillati</taxon>
        <taxon>Actinomycetota</taxon>
        <taxon>Actinomycetes</taxon>
        <taxon>Kitasatosporales</taxon>
        <taxon>Streptomycetaceae</taxon>
        <taxon>Streptomyces</taxon>
    </lineage>
</organism>
<dbReference type="Proteomes" id="UP001595765">
    <property type="component" value="Unassembled WGS sequence"/>
</dbReference>
<dbReference type="Gene3D" id="3.30.565.10">
    <property type="entry name" value="Histidine kinase-like ATPase, C-terminal domain"/>
    <property type="match status" value="1"/>
</dbReference>
<dbReference type="RefSeq" id="WP_386428415.1">
    <property type="nucleotide sequence ID" value="NZ_JBHSBB010000009.1"/>
</dbReference>
<keyword evidence="1" id="KW-0418">Kinase</keyword>
<evidence type="ECO:0000313" key="4">
    <source>
        <dbReference type="EMBL" id="MFC4031910.1"/>
    </source>
</evidence>
<protein>
    <submittedName>
        <fullName evidence="4">Anti-sigma factor RsbA family regulatory protein</fullName>
    </submittedName>
</protein>
<dbReference type="InterPro" id="IPR003594">
    <property type="entry name" value="HATPase_dom"/>
</dbReference>
<dbReference type="PANTHER" id="PTHR35526:SF3">
    <property type="entry name" value="ANTI-SIGMA-F FACTOR RSBW"/>
    <property type="match status" value="1"/>
</dbReference>
<comment type="caution">
    <text evidence="4">The sequence shown here is derived from an EMBL/GenBank/DDBJ whole genome shotgun (WGS) entry which is preliminary data.</text>
</comment>
<dbReference type="InterPro" id="IPR047718">
    <property type="entry name" value="RsbA-like_anti_sig"/>
</dbReference>
<keyword evidence="1" id="KW-0808">Transferase</keyword>
<evidence type="ECO:0000259" key="2">
    <source>
        <dbReference type="Pfam" id="PF13581"/>
    </source>
</evidence>
<dbReference type="Pfam" id="PF14417">
    <property type="entry name" value="MEDS"/>
    <property type="match status" value="1"/>
</dbReference>
<accession>A0ABV8HJ05</accession>
<name>A0ABV8HJ05_9ACTN</name>
<keyword evidence="5" id="KW-1185">Reference proteome</keyword>
<proteinExistence type="predicted"/>
<dbReference type="SUPFAM" id="SSF55874">
    <property type="entry name" value="ATPase domain of HSP90 chaperone/DNA topoisomerase II/histidine kinase"/>
    <property type="match status" value="1"/>
</dbReference>
<dbReference type="InterPro" id="IPR025847">
    <property type="entry name" value="MEDS_domain"/>
</dbReference>
<feature type="domain" description="Histidine kinase/HSP90-like ATPase" evidence="2">
    <location>
        <begin position="192"/>
        <end position="298"/>
    </location>
</feature>
<evidence type="ECO:0000256" key="1">
    <source>
        <dbReference type="ARBA" id="ARBA00022527"/>
    </source>
</evidence>
<sequence>MSAFSHRAFFYRGDSEYLADATAFVRAGLAAGEPVAAAVPPDRLALLRAALGEDAAGVHFTDMAMVGRNPGRIIPGVFTAFCDAQPPGRVRIIDEPVWPGRTPLEYPACVQHEALTNAAFHGRPVTILCPYDGARLPSEVLADARVTHPVVIERGREQVSAHYAPERAAASYNIPLPAPPHAVSLDFDGQGLRGARQFAVRIAGGFGVDETRLDDLALTVSELTTNSVLHGGGYGVIRLWAENGQLACEVKDRGRISDPLAGRLEPPVGRPGGRGLLMVHQLADLVRDHTGPEGTAIRCYFALLPEGGQYPGSGGSPSATGDPE</sequence>
<feature type="domain" description="MEDS" evidence="3">
    <location>
        <begin position="6"/>
        <end position="149"/>
    </location>
</feature>
<dbReference type="InterPro" id="IPR050267">
    <property type="entry name" value="Anti-sigma-factor_SerPK"/>
</dbReference>
<evidence type="ECO:0000259" key="3">
    <source>
        <dbReference type="Pfam" id="PF14417"/>
    </source>
</evidence>
<dbReference type="InterPro" id="IPR036890">
    <property type="entry name" value="HATPase_C_sf"/>
</dbReference>
<dbReference type="PANTHER" id="PTHR35526">
    <property type="entry name" value="ANTI-SIGMA-F FACTOR RSBW-RELATED"/>
    <property type="match status" value="1"/>
</dbReference>
<dbReference type="EMBL" id="JBHSBB010000009">
    <property type="protein sequence ID" value="MFC4031910.1"/>
    <property type="molecule type" value="Genomic_DNA"/>
</dbReference>
<gene>
    <name evidence="4" type="ORF">ACFO3J_10500</name>
</gene>
<dbReference type="CDD" id="cd16936">
    <property type="entry name" value="HATPase_RsbW-like"/>
    <property type="match status" value="1"/>
</dbReference>
<evidence type="ECO:0000313" key="5">
    <source>
        <dbReference type="Proteomes" id="UP001595765"/>
    </source>
</evidence>
<dbReference type="NCBIfam" id="NF041045">
    <property type="entry name" value="RsbA_anti_sig"/>
    <property type="match status" value="1"/>
</dbReference>
<reference evidence="5" key="1">
    <citation type="journal article" date="2019" name="Int. J. Syst. Evol. Microbiol.">
        <title>The Global Catalogue of Microorganisms (GCM) 10K type strain sequencing project: providing services to taxonomists for standard genome sequencing and annotation.</title>
        <authorList>
            <consortium name="The Broad Institute Genomics Platform"/>
            <consortium name="The Broad Institute Genome Sequencing Center for Infectious Disease"/>
            <person name="Wu L."/>
            <person name="Ma J."/>
        </authorList>
    </citation>
    <scope>NUCLEOTIDE SEQUENCE [LARGE SCALE GENOMIC DNA]</scope>
    <source>
        <strain evidence="5">CGMCC 4.7237</strain>
    </source>
</reference>
<keyword evidence="1" id="KW-0723">Serine/threonine-protein kinase</keyword>
<dbReference type="Pfam" id="PF13581">
    <property type="entry name" value="HATPase_c_2"/>
    <property type="match status" value="1"/>
</dbReference>